<feature type="repeat" description="RCC1" evidence="3">
    <location>
        <begin position="126"/>
        <end position="177"/>
    </location>
</feature>
<dbReference type="EMBL" id="JALJOQ010000218">
    <property type="protein sequence ID" value="KAK9788862.1"/>
    <property type="molecule type" value="Genomic_DNA"/>
</dbReference>
<protein>
    <submittedName>
        <fullName evidence="5">Uncharacterized protein</fullName>
    </submittedName>
</protein>
<dbReference type="SUPFAM" id="SSF48403">
    <property type="entry name" value="Ankyrin repeat"/>
    <property type="match status" value="1"/>
</dbReference>
<reference evidence="5 6" key="1">
    <citation type="journal article" date="2024" name="Nat. Commun.">
        <title>Phylogenomics reveals the evolutionary origins of lichenization in chlorophyte algae.</title>
        <authorList>
            <person name="Puginier C."/>
            <person name="Libourel C."/>
            <person name="Otte J."/>
            <person name="Skaloud P."/>
            <person name="Haon M."/>
            <person name="Grisel S."/>
            <person name="Petersen M."/>
            <person name="Berrin J.G."/>
            <person name="Delaux P.M."/>
            <person name="Dal Grande F."/>
            <person name="Keller J."/>
        </authorList>
    </citation>
    <scope>NUCLEOTIDE SEQUENCE [LARGE SCALE GENOMIC DNA]</scope>
    <source>
        <strain evidence="5 6">SAG 2036</strain>
    </source>
</reference>
<name>A0AAW1NLL5_9CHLO</name>
<dbReference type="InterPro" id="IPR009091">
    <property type="entry name" value="RCC1/BLIP-II"/>
</dbReference>
<evidence type="ECO:0000256" key="1">
    <source>
        <dbReference type="ARBA" id="ARBA00022737"/>
    </source>
</evidence>
<keyword evidence="1" id="KW-0677">Repeat</keyword>
<dbReference type="Proteomes" id="UP001465755">
    <property type="component" value="Unassembled WGS sequence"/>
</dbReference>
<dbReference type="InterPro" id="IPR002110">
    <property type="entry name" value="Ankyrin_rpt"/>
</dbReference>
<evidence type="ECO:0000313" key="6">
    <source>
        <dbReference type="Proteomes" id="UP001465755"/>
    </source>
</evidence>
<dbReference type="InterPro" id="IPR036770">
    <property type="entry name" value="Ankyrin_rpt-contain_sf"/>
</dbReference>
<gene>
    <name evidence="5" type="ORF">WJX73_003208</name>
</gene>
<sequence length="1046" mass="109882">MVDGLAEATKRGSLAHVQSALAVPGRSVDWLDKDGSTALHHAVCRSHVPIVKLLLEAGASSNLPDSESGWTALHAAFYFGHLRVAASLFQHGCPPSLATCDFQGRTALDLLACCISAPAPDTAMHGEAFAWGLGANYQLGTGAIGFHSTPVRLEDLHGRRVVALAASKLHSAALTADGMLYTWGFGRGGRLGHPEFEIHSGKSAVIVPRAVDAFARCHVRSVSVAKHHSAAVVSGGDLYTWGSNRDGRLGYTAVDSQPVPRRVAALKGTSIACVAAANRHTVAGTTDGRVFSWGSNLQGQLGYGTSDSASNATPRVVEVMKGKEVTAVAAAKRHTVLLTVAGEVYTWGHKVVTPRRIQLAGVRDIARCGPSSGTSRQSAAFVAAGKYRTAVVTRQGTVYIAICPVRVEGIQQVAAVAVGEKHSLALQRWHAGPPVPLGLSNRPGPMAELTSPCFSHSSLGYTDRQEEQDWSAAADNLAEGSEQGSALASLPSTPSRMGLAAAGGAGESCGVPSLQRMCEACVADHLAEPRTALQLLEFADAAGARALFEHALMVAVNNMVVVLMEAHGVLETLPLQLLSHLEQALQGRLGPRPSSPAPRPAGMPYGAVRGVSFSESREPPEAALMARQVRTLRKKLQQIDALLQRSADTPELPLDPQQHCKVALRPHLQSALDASLAGASVQEVQSLMDAALAYSSPSLPSPSLKTPPPTKPSSSKGHHHSGSKKASSGKKAQAPAKSPAALRPASEPLDDGGLSLFLAGDLERAQQQAVPSPSPPVQAPSPWRSPIPMPSLRHIQSQEAAASTVMGSSPPGMSLRDIQAQQEQHRESVSISRSLGASGASPTSRSSFLHSKSPPASKWVTASTAAAPSGTSPGHSFPLAGTSPSQGGSGRRFQGFSPAVQPQSRWYIQDQQAVQPLQSIQTEETARKELVAQEAPEPSSDPVATTTEIDASKLPDRPRSGRSRGARRAKRGEGQPSEGSAKKKQAAKEGQDPRQSGEGKAKGDRPRQRRRPRDAAPQGSAGARVTGEYMLIGIVIYVKWKHLAGR</sequence>
<feature type="compositionally biased region" description="Pro residues" evidence="4">
    <location>
        <begin position="772"/>
        <end position="789"/>
    </location>
</feature>
<dbReference type="Pfam" id="PF00415">
    <property type="entry name" value="RCC1"/>
    <property type="match status" value="4"/>
</dbReference>
<feature type="repeat" description="RCC1" evidence="3">
    <location>
        <begin position="178"/>
        <end position="235"/>
    </location>
</feature>
<dbReference type="AlphaFoldDB" id="A0AAW1NLL5"/>
<dbReference type="Gene3D" id="2.130.10.30">
    <property type="entry name" value="Regulator of chromosome condensation 1/beta-lactamase-inhibitor protein II"/>
    <property type="match status" value="2"/>
</dbReference>
<dbReference type="PANTHER" id="PTHR22872">
    <property type="entry name" value="BTK-BINDING PROTEIN-RELATED"/>
    <property type="match status" value="1"/>
</dbReference>
<evidence type="ECO:0000256" key="3">
    <source>
        <dbReference type="PROSITE-ProRule" id="PRU00235"/>
    </source>
</evidence>
<organism evidence="5 6">
    <name type="scientific">Symbiochloris irregularis</name>
    <dbReference type="NCBI Taxonomy" id="706552"/>
    <lineage>
        <taxon>Eukaryota</taxon>
        <taxon>Viridiplantae</taxon>
        <taxon>Chlorophyta</taxon>
        <taxon>core chlorophytes</taxon>
        <taxon>Trebouxiophyceae</taxon>
        <taxon>Trebouxiales</taxon>
        <taxon>Trebouxiaceae</taxon>
        <taxon>Symbiochloris</taxon>
    </lineage>
</organism>
<dbReference type="SMART" id="SM00248">
    <property type="entry name" value="ANK"/>
    <property type="match status" value="2"/>
</dbReference>
<feature type="repeat" description="RCC1" evidence="3">
    <location>
        <begin position="236"/>
        <end position="287"/>
    </location>
</feature>
<dbReference type="Pfam" id="PF12796">
    <property type="entry name" value="Ank_2"/>
    <property type="match status" value="1"/>
</dbReference>
<dbReference type="PROSITE" id="PS50088">
    <property type="entry name" value="ANK_REPEAT"/>
    <property type="match status" value="1"/>
</dbReference>
<dbReference type="PROSITE" id="PS50012">
    <property type="entry name" value="RCC1_3"/>
    <property type="match status" value="4"/>
</dbReference>
<evidence type="ECO:0000256" key="4">
    <source>
        <dbReference type="SAM" id="MobiDB-lite"/>
    </source>
</evidence>
<dbReference type="InterPro" id="IPR051625">
    <property type="entry name" value="Signaling_Regulatory_Domain"/>
</dbReference>
<feature type="compositionally biased region" description="Polar residues" evidence="4">
    <location>
        <begin position="794"/>
        <end position="807"/>
    </location>
</feature>
<dbReference type="SUPFAM" id="SSF50985">
    <property type="entry name" value="RCC1/BLIP-II"/>
    <property type="match status" value="1"/>
</dbReference>
<feature type="repeat" description="RCC1" evidence="3">
    <location>
        <begin position="288"/>
        <end position="341"/>
    </location>
</feature>
<feature type="compositionally biased region" description="Basic and acidic residues" evidence="4">
    <location>
        <begin position="950"/>
        <end position="959"/>
    </location>
</feature>
<feature type="compositionally biased region" description="Polar residues" evidence="4">
    <location>
        <begin position="829"/>
        <end position="850"/>
    </location>
</feature>
<feature type="compositionally biased region" description="Low complexity" evidence="4">
    <location>
        <begin position="724"/>
        <end position="741"/>
    </location>
</feature>
<feature type="compositionally biased region" description="Basic residues" evidence="4">
    <location>
        <begin position="960"/>
        <end position="970"/>
    </location>
</feature>
<feature type="repeat" description="ANK" evidence="2">
    <location>
        <begin position="34"/>
        <end position="66"/>
    </location>
</feature>
<dbReference type="PANTHER" id="PTHR22872:SF2">
    <property type="entry name" value="INHIBITOR OF BRUTON TYROSINE KINASE"/>
    <property type="match status" value="1"/>
</dbReference>
<comment type="caution">
    <text evidence="5">The sequence shown here is derived from an EMBL/GenBank/DDBJ whole genome shotgun (WGS) entry which is preliminary data.</text>
</comment>
<dbReference type="InterPro" id="IPR000408">
    <property type="entry name" value="Reg_chr_condens"/>
</dbReference>
<feature type="region of interest" description="Disordered" evidence="4">
    <location>
        <begin position="697"/>
        <end position="1024"/>
    </location>
</feature>
<evidence type="ECO:0000256" key="2">
    <source>
        <dbReference type="PROSITE-ProRule" id="PRU00023"/>
    </source>
</evidence>
<keyword evidence="6" id="KW-1185">Reference proteome</keyword>
<accession>A0AAW1NLL5</accession>
<dbReference type="PROSITE" id="PS50297">
    <property type="entry name" value="ANK_REP_REGION"/>
    <property type="match status" value="1"/>
</dbReference>
<feature type="compositionally biased region" description="Polar residues" evidence="4">
    <location>
        <begin position="900"/>
        <end position="923"/>
    </location>
</feature>
<proteinExistence type="predicted"/>
<feature type="compositionally biased region" description="Low complexity" evidence="4">
    <location>
        <begin position="861"/>
        <end position="874"/>
    </location>
</feature>
<feature type="compositionally biased region" description="Basic and acidic residues" evidence="4">
    <location>
        <begin position="986"/>
        <end position="1006"/>
    </location>
</feature>
<dbReference type="PRINTS" id="PR00633">
    <property type="entry name" value="RCCNDNSATION"/>
</dbReference>
<evidence type="ECO:0000313" key="5">
    <source>
        <dbReference type="EMBL" id="KAK9788862.1"/>
    </source>
</evidence>
<dbReference type="Gene3D" id="1.25.40.20">
    <property type="entry name" value="Ankyrin repeat-containing domain"/>
    <property type="match status" value="1"/>
</dbReference>
<keyword evidence="2" id="KW-0040">ANK repeat</keyword>